<protein>
    <recommendedName>
        <fullName evidence="1">protein acetyllysine N-acetyltransferase</fullName>
        <ecNumber evidence="1">2.3.1.286</ecNumber>
    </recommendedName>
</protein>
<evidence type="ECO:0000259" key="5">
    <source>
        <dbReference type="PROSITE" id="PS50305"/>
    </source>
</evidence>
<feature type="active site" description="Proton acceptor" evidence="4">
    <location>
        <position position="127"/>
    </location>
</feature>
<evidence type="ECO:0000256" key="3">
    <source>
        <dbReference type="ARBA" id="ARBA00023027"/>
    </source>
</evidence>
<dbReference type="InterPro" id="IPR029035">
    <property type="entry name" value="DHS-like_NAD/FAD-binding_dom"/>
</dbReference>
<dbReference type="eggNOG" id="COG0846">
    <property type="taxonomic scope" value="Bacteria"/>
</dbReference>
<dbReference type="SUPFAM" id="SSF52467">
    <property type="entry name" value="DHS-like NAD/FAD-binding domain"/>
    <property type="match status" value="1"/>
</dbReference>
<evidence type="ECO:0000256" key="4">
    <source>
        <dbReference type="PROSITE-ProRule" id="PRU00236"/>
    </source>
</evidence>
<reference evidence="6 7" key="2">
    <citation type="journal article" date="2010" name="J. Bacteriol.">
        <title>Complete genome sequence of Beijerinckia indica subsp. indica.</title>
        <authorList>
            <person name="Tamas I."/>
            <person name="Dedysh S.N."/>
            <person name="Liesack W."/>
            <person name="Stott M.B."/>
            <person name="Alam M."/>
            <person name="Murrell J.C."/>
            <person name="Dunfield P.F."/>
        </authorList>
    </citation>
    <scope>NUCLEOTIDE SEQUENCE [LARGE SCALE GENOMIC DNA]</scope>
    <source>
        <strain evidence="7">ATCC 9039 / DSM 1715 / NCIMB 8712</strain>
    </source>
</reference>
<name>B2IBA1_BEII9</name>
<dbReference type="GO" id="GO:0017136">
    <property type="term" value="F:histone deacetylase activity, NAD-dependent"/>
    <property type="evidence" value="ECO:0007669"/>
    <property type="project" value="TreeGrafter"/>
</dbReference>
<dbReference type="HOGENOM" id="CLU_023643_3_0_5"/>
<evidence type="ECO:0000256" key="2">
    <source>
        <dbReference type="ARBA" id="ARBA00022679"/>
    </source>
</evidence>
<feature type="binding site" evidence="4">
    <location>
        <position position="160"/>
    </location>
    <ligand>
        <name>Zn(2+)</name>
        <dbReference type="ChEBI" id="CHEBI:29105"/>
    </ligand>
</feature>
<dbReference type="AlphaFoldDB" id="B2IBA1"/>
<feature type="binding site" evidence="4">
    <location>
        <position position="138"/>
    </location>
    <ligand>
        <name>Zn(2+)</name>
        <dbReference type="ChEBI" id="CHEBI:29105"/>
    </ligand>
</feature>
<keyword evidence="3" id="KW-0520">NAD</keyword>
<dbReference type="PANTHER" id="PTHR11085">
    <property type="entry name" value="NAD-DEPENDENT PROTEIN DEACYLASE SIRTUIN-5, MITOCHONDRIAL-RELATED"/>
    <property type="match status" value="1"/>
</dbReference>
<dbReference type="EC" id="2.3.1.286" evidence="1"/>
<dbReference type="PROSITE" id="PS50305">
    <property type="entry name" value="SIRTUIN"/>
    <property type="match status" value="1"/>
</dbReference>
<accession>B2IBA1</accession>
<reference evidence="7" key="1">
    <citation type="submission" date="2008-03" db="EMBL/GenBank/DDBJ databases">
        <title>Complete sequence of chromosome of Beijerinckia indica subsp. indica ATCC 9039.</title>
        <authorList>
            <consortium name="US DOE Joint Genome Institute"/>
            <person name="Copeland A."/>
            <person name="Lucas S."/>
            <person name="Lapidus A."/>
            <person name="Glavina del Rio T."/>
            <person name="Dalin E."/>
            <person name="Tice H."/>
            <person name="Bruce D."/>
            <person name="Goodwin L."/>
            <person name="Pitluck S."/>
            <person name="LaButti K."/>
            <person name="Schmutz J."/>
            <person name="Larimer F."/>
            <person name="Land M."/>
            <person name="Hauser L."/>
            <person name="Kyrpides N."/>
            <person name="Mikhailova N."/>
            <person name="Dunfield P.F."/>
            <person name="Dedysh S.N."/>
            <person name="Liesack W."/>
            <person name="Saw J.H."/>
            <person name="Alam M."/>
            <person name="Chen Y."/>
            <person name="Murrell J.C."/>
            <person name="Richardson P."/>
        </authorList>
    </citation>
    <scope>NUCLEOTIDE SEQUENCE [LARGE SCALE GENOMIC DNA]</scope>
    <source>
        <strain evidence="7">ATCC 9039 / DSM 1715 / NCIMB 8712</strain>
    </source>
</reference>
<feature type="domain" description="Deacetylase sirtuin-type" evidence="5">
    <location>
        <begin position="1"/>
        <end position="253"/>
    </location>
</feature>
<dbReference type="EMBL" id="CP001016">
    <property type="protein sequence ID" value="ACB95185.1"/>
    <property type="molecule type" value="Genomic_DNA"/>
</dbReference>
<keyword evidence="4" id="KW-0862">Zinc</keyword>
<dbReference type="GO" id="GO:0046872">
    <property type="term" value="F:metal ion binding"/>
    <property type="evidence" value="ECO:0007669"/>
    <property type="project" value="UniProtKB-KW"/>
</dbReference>
<gene>
    <name evidence="6" type="ordered locus">Bind_1553</name>
</gene>
<dbReference type="RefSeq" id="WP_012384542.1">
    <property type="nucleotide sequence ID" value="NC_010581.1"/>
</dbReference>
<dbReference type="InterPro" id="IPR050134">
    <property type="entry name" value="NAD-dep_sirtuin_deacylases"/>
</dbReference>
<keyword evidence="7" id="KW-1185">Reference proteome</keyword>
<dbReference type="OrthoDB" id="9800582at2"/>
<dbReference type="InterPro" id="IPR003000">
    <property type="entry name" value="Sirtuin"/>
</dbReference>
<dbReference type="Gene3D" id="3.40.50.1220">
    <property type="entry name" value="TPP-binding domain"/>
    <property type="match status" value="1"/>
</dbReference>
<dbReference type="STRING" id="395963.Bind_1553"/>
<dbReference type="GO" id="GO:0070403">
    <property type="term" value="F:NAD+ binding"/>
    <property type="evidence" value="ECO:0007669"/>
    <property type="project" value="InterPro"/>
</dbReference>
<proteinExistence type="predicted"/>
<evidence type="ECO:0000313" key="6">
    <source>
        <dbReference type="EMBL" id="ACB95185.1"/>
    </source>
</evidence>
<dbReference type="KEGG" id="bid:Bind_1553"/>
<keyword evidence="2" id="KW-0808">Transferase</keyword>
<dbReference type="PANTHER" id="PTHR11085:SF4">
    <property type="entry name" value="NAD-DEPENDENT PROTEIN DEACYLASE"/>
    <property type="match status" value="1"/>
</dbReference>
<evidence type="ECO:0000313" key="7">
    <source>
        <dbReference type="Proteomes" id="UP000001695"/>
    </source>
</evidence>
<dbReference type="Pfam" id="PF02146">
    <property type="entry name" value="SIR2"/>
    <property type="match status" value="1"/>
</dbReference>
<feature type="binding site" evidence="4">
    <location>
        <position position="135"/>
    </location>
    <ligand>
        <name>Zn(2+)</name>
        <dbReference type="ChEBI" id="CHEBI:29105"/>
    </ligand>
</feature>
<dbReference type="InterPro" id="IPR026590">
    <property type="entry name" value="Ssirtuin_cat_dom"/>
</dbReference>
<dbReference type="Gene3D" id="2.20.28.200">
    <property type="match status" value="1"/>
</dbReference>
<evidence type="ECO:0000256" key="1">
    <source>
        <dbReference type="ARBA" id="ARBA00012928"/>
    </source>
</evidence>
<dbReference type="Proteomes" id="UP000001695">
    <property type="component" value="Chromosome"/>
</dbReference>
<feature type="binding site" evidence="4">
    <location>
        <position position="163"/>
    </location>
    <ligand>
        <name>Zn(2+)</name>
        <dbReference type="ChEBI" id="CHEBI:29105"/>
    </ligand>
</feature>
<organism evidence="6 7">
    <name type="scientific">Beijerinckia indica subsp. indica (strain ATCC 9039 / DSM 1715 / NCIMB 8712)</name>
    <dbReference type="NCBI Taxonomy" id="395963"/>
    <lineage>
        <taxon>Bacteria</taxon>
        <taxon>Pseudomonadati</taxon>
        <taxon>Pseudomonadota</taxon>
        <taxon>Alphaproteobacteria</taxon>
        <taxon>Hyphomicrobiales</taxon>
        <taxon>Beijerinckiaceae</taxon>
        <taxon>Beijerinckia</taxon>
    </lineage>
</organism>
<sequence>MVILNQIGEARTALLELIEQSDNIVAFTGAGISTECGVPDFRSKDSPWMRYKPIEFNLFLSDVLMREEAWRRKFALDDIYSMAQPGRGHYALANLVQQGKISAIITQNIDNLHQMSGVDDEHIIELHGNGTYATCLSCGLRHELANVRHDFETTGAAPECRSCGGPVKSATISFGQSMPEEAMQRAHDVTRACDLFLAIGSSLVVYPAAAFPLLAAQNNARLVILNGEATPLDSEADLILRGDIGDILEPFSS</sequence>
<keyword evidence="4" id="KW-0479">Metal-binding</keyword>